<dbReference type="InterPro" id="IPR002194">
    <property type="entry name" value="Chaperonin_TCP-1_CS"/>
</dbReference>
<keyword evidence="3" id="KW-0963">Cytoplasm</keyword>
<keyword evidence="11" id="KW-1185">Reference proteome</keyword>
<dbReference type="NCBIfam" id="TIGR02343">
    <property type="entry name" value="chap_CCT_epsi"/>
    <property type="match status" value="1"/>
</dbReference>
<keyword evidence="4 9" id="KW-0547">Nucleotide-binding</keyword>
<dbReference type="InterPro" id="IPR054827">
    <property type="entry name" value="thermosome_alpha"/>
</dbReference>
<dbReference type="Gene3D" id="3.50.7.10">
    <property type="entry name" value="GroEL"/>
    <property type="match status" value="1"/>
</dbReference>
<protein>
    <recommendedName>
        <fullName evidence="7">T-complex protein 1 subunit epsilon</fullName>
    </recommendedName>
    <alternativeName>
        <fullName evidence="8">CCT-epsilon</fullName>
    </alternativeName>
</protein>
<organism evidence="10 11">
    <name type="scientific">Aduncisulcus paluster</name>
    <dbReference type="NCBI Taxonomy" id="2918883"/>
    <lineage>
        <taxon>Eukaryota</taxon>
        <taxon>Metamonada</taxon>
        <taxon>Carpediemonas-like organisms</taxon>
        <taxon>Aduncisulcus</taxon>
    </lineage>
</organism>
<name>A0ABQ5JZH7_9EUKA</name>
<evidence type="ECO:0000256" key="1">
    <source>
        <dbReference type="ARBA" id="ARBA00004496"/>
    </source>
</evidence>
<gene>
    <name evidence="10" type="ORF">ADUPG1_012456</name>
</gene>
<dbReference type="InterPro" id="IPR053374">
    <property type="entry name" value="TCP-1_chaperonin"/>
</dbReference>
<evidence type="ECO:0000256" key="2">
    <source>
        <dbReference type="ARBA" id="ARBA00008020"/>
    </source>
</evidence>
<reference evidence="10" key="1">
    <citation type="submission" date="2022-03" db="EMBL/GenBank/DDBJ databases">
        <title>Draft genome sequence of Aduncisulcus paluster, a free-living microaerophilic Fornicata.</title>
        <authorList>
            <person name="Yuyama I."/>
            <person name="Kume K."/>
            <person name="Tamura T."/>
            <person name="Inagaki Y."/>
            <person name="Hashimoto T."/>
        </authorList>
    </citation>
    <scope>NUCLEOTIDE SEQUENCE</scope>
    <source>
        <strain evidence="10">NY0171</strain>
    </source>
</reference>
<evidence type="ECO:0000313" key="10">
    <source>
        <dbReference type="EMBL" id="GKT23534.1"/>
    </source>
</evidence>
<accession>A0ABQ5JZH7</accession>
<dbReference type="InterPro" id="IPR012718">
    <property type="entry name" value="Chap_CCT_epsi"/>
</dbReference>
<dbReference type="InterPro" id="IPR002423">
    <property type="entry name" value="Cpn60/GroEL/TCP-1"/>
</dbReference>
<evidence type="ECO:0000313" key="11">
    <source>
        <dbReference type="Proteomes" id="UP001057375"/>
    </source>
</evidence>
<evidence type="ECO:0000256" key="3">
    <source>
        <dbReference type="ARBA" id="ARBA00022490"/>
    </source>
</evidence>
<evidence type="ECO:0000256" key="4">
    <source>
        <dbReference type="ARBA" id="ARBA00022741"/>
    </source>
</evidence>
<dbReference type="PRINTS" id="PR00304">
    <property type="entry name" value="TCOMPLEXTCP1"/>
</dbReference>
<keyword evidence="5 9" id="KW-0067">ATP-binding</keyword>
<dbReference type="Gene3D" id="1.10.560.10">
    <property type="entry name" value="GroEL-like equatorial domain"/>
    <property type="match status" value="1"/>
</dbReference>
<dbReference type="SUPFAM" id="SSF52029">
    <property type="entry name" value="GroEL apical domain-like"/>
    <property type="match status" value="1"/>
</dbReference>
<dbReference type="NCBIfam" id="NF041082">
    <property type="entry name" value="thermosome_alpha"/>
    <property type="match status" value="1"/>
</dbReference>
<evidence type="ECO:0000256" key="5">
    <source>
        <dbReference type="ARBA" id="ARBA00022840"/>
    </source>
</evidence>
<sequence>MSSKQPQIMLAHDENGAPVLILREEEKRKRLSGAEALSSHIGIATSVAGTVSTSLGPKGRDKLIIDSSGGLTITNDGATIMTKMDSPSQIGKLITSLSKCQDFEIGDGTTGVVVLAGALLEHALKLSKSGIHPIRIADGFETALKIATKTLEESSEKFMIDNREKLIEVAMTTLGSKIINKNLRQMAEIAVDAVLSVADLERRDVDFELIKIRKKAGGKIEDTRLIKGLVLDTDFTHSQMAKEVKDAKIAILNVPLEPPKPEIGYKLIVDSVEKYESLYTTEQAFFTEMVDKIKASGATFVVCQWGFDDEANHLLYQAGIPAVRWALADEIEGLAIATGGSIISRFDDLSPSTLGNAKLVREETLGTQTDRIVTIEGCENEKIVTVFIRGSNEIMLDEAERALHDAMCVVRNLIRDPSIVFGGGAAELCASLAIEQSMEDVSTVEQRALRAFAEALDVIPISLARNSGLDPIKTLADLKAKQKLTKDSAIGVDCMERGTTDMRSQLVFETLSSKVQQFQLATQVTRMILKIDTSIDFTDKEEQGF</sequence>
<proteinExistence type="inferred from homology"/>
<comment type="similarity">
    <text evidence="2 9">Belongs to the TCP-1 chaperonin family.</text>
</comment>
<dbReference type="InterPro" id="IPR017998">
    <property type="entry name" value="Chaperone_TCP-1"/>
</dbReference>
<comment type="caution">
    <text evidence="10">The sequence shown here is derived from an EMBL/GenBank/DDBJ whole genome shotgun (WGS) entry which is preliminary data.</text>
</comment>
<dbReference type="PANTHER" id="PTHR11353">
    <property type="entry name" value="CHAPERONIN"/>
    <property type="match status" value="1"/>
</dbReference>
<evidence type="ECO:0000256" key="6">
    <source>
        <dbReference type="ARBA" id="ARBA00023186"/>
    </source>
</evidence>
<dbReference type="NCBIfam" id="NF041083">
    <property type="entry name" value="thermosome_beta"/>
    <property type="match status" value="1"/>
</dbReference>
<dbReference type="InterPro" id="IPR027409">
    <property type="entry name" value="GroEL-like_apical_dom_sf"/>
</dbReference>
<dbReference type="Gene3D" id="3.30.260.10">
    <property type="entry name" value="TCP-1-like chaperonin intermediate domain"/>
    <property type="match status" value="1"/>
</dbReference>
<evidence type="ECO:0000256" key="7">
    <source>
        <dbReference type="ARBA" id="ARBA00024086"/>
    </source>
</evidence>
<dbReference type="PROSITE" id="PS00995">
    <property type="entry name" value="TCP1_3"/>
    <property type="match status" value="1"/>
</dbReference>
<dbReference type="Proteomes" id="UP001057375">
    <property type="component" value="Unassembled WGS sequence"/>
</dbReference>
<comment type="subcellular location">
    <subcellularLocation>
        <location evidence="1">Cytoplasm</location>
    </subcellularLocation>
</comment>
<dbReference type="EMBL" id="BQXS01012471">
    <property type="protein sequence ID" value="GKT23534.1"/>
    <property type="molecule type" value="Genomic_DNA"/>
</dbReference>
<dbReference type="SUPFAM" id="SSF48592">
    <property type="entry name" value="GroEL equatorial domain-like"/>
    <property type="match status" value="1"/>
</dbReference>
<evidence type="ECO:0000256" key="8">
    <source>
        <dbReference type="ARBA" id="ARBA00033325"/>
    </source>
</evidence>
<keyword evidence="6 9" id="KW-0143">Chaperone</keyword>
<dbReference type="Pfam" id="PF00118">
    <property type="entry name" value="Cpn60_TCP1"/>
    <property type="match status" value="1"/>
</dbReference>
<evidence type="ECO:0000256" key="9">
    <source>
        <dbReference type="RuleBase" id="RU004187"/>
    </source>
</evidence>
<dbReference type="InterPro" id="IPR027413">
    <property type="entry name" value="GROEL-like_equatorial_sf"/>
</dbReference>
<dbReference type="InterPro" id="IPR027410">
    <property type="entry name" value="TCP-1-like_intermed_sf"/>
</dbReference>
<dbReference type="SUPFAM" id="SSF54849">
    <property type="entry name" value="GroEL-intermediate domain like"/>
    <property type="match status" value="1"/>
</dbReference>